<sequence>MVANLILLILILINLNLQQIQIYGFEEDKTLLLTDRETTHHAIDYLILDQCMLRPEQLEHGSYALKFEREYPIMCNNGLLICYPSQLIGKNKRNGTIPSMPYRLSSFKQNEITKKCEIKRKEFCKGSEENIKCSKGAETRWHGILIQTEMNNKDHNINISISLSITNERFC</sequence>
<proteinExistence type="predicted"/>
<evidence type="ECO:0000256" key="1">
    <source>
        <dbReference type="SAM" id="SignalP"/>
    </source>
</evidence>
<dbReference type="WBParaSite" id="MhA1_Contig1339.frz3.gene6">
    <property type="protein sequence ID" value="MhA1_Contig1339.frz3.gene6"/>
    <property type="gene ID" value="MhA1_Contig1339.frz3.gene6"/>
</dbReference>
<reference evidence="3" key="1">
    <citation type="submission" date="2016-11" db="UniProtKB">
        <authorList>
            <consortium name="WormBaseParasite"/>
        </authorList>
    </citation>
    <scope>IDENTIFICATION</scope>
</reference>
<protein>
    <submittedName>
        <fullName evidence="3">Uncharacterized protein</fullName>
    </submittedName>
</protein>
<dbReference type="Proteomes" id="UP000095281">
    <property type="component" value="Unplaced"/>
</dbReference>
<evidence type="ECO:0000313" key="3">
    <source>
        <dbReference type="WBParaSite" id="MhA1_Contig1339.frz3.gene6"/>
    </source>
</evidence>
<keyword evidence="1" id="KW-0732">Signal</keyword>
<accession>A0A1I8B3Y9</accession>
<evidence type="ECO:0000313" key="2">
    <source>
        <dbReference type="Proteomes" id="UP000095281"/>
    </source>
</evidence>
<dbReference type="AlphaFoldDB" id="A0A1I8B3Y9"/>
<feature type="signal peptide" evidence="1">
    <location>
        <begin position="1"/>
        <end position="22"/>
    </location>
</feature>
<keyword evidence="2" id="KW-1185">Reference proteome</keyword>
<name>A0A1I8B3Y9_MELHA</name>
<organism evidence="2 3">
    <name type="scientific">Meloidogyne hapla</name>
    <name type="common">Root-knot nematode worm</name>
    <dbReference type="NCBI Taxonomy" id="6305"/>
    <lineage>
        <taxon>Eukaryota</taxon>
        <taxon>Metazoa</taxon>
        <taxon>Ecdysozoa</taxon>
        <taxon>Nematoda</taxon>
        <taxon>Chromadorea</taxon>
        <taxon>Rhabditida</taxon>
        <taxon>Tylenchina</taxon>
        <taxon>Tylenchomorpha</taxon>
        <taxon>Tylenchoidea</taxon>
        <taxon>Meloidogynidae</taxon>
        <taxon>Meloidogyninae</taxon>
        <taxon>Meloidogyne</taxon>
    </lineage>
</organism>
<feature type="chain" id="PRO_5009315411" evidence="1">
    <location>
        <begin position="23"/>
        <end position="171"/>
    </location>
</feature>